<gene>
    <name evidence="2" type="ORF">WHI96_26045</name>
</gene>
<organism evidence="2 3">
    <name type="scientific">Pseudonocardia tropica</name>
    <dbReference type="NCBI Taxonomy" id="681289"/>
    <lineage>
        <taxon>Bacteria</taxon>
        <taxon>Bacillati</taxon>
        <taxon>Actinomycetota</taxon>
        <taxon>Actinomycetes</taxon>
        <taxon>Pseudonocardiales</taxon>
        <taxon>Pseudonocardiaceae</taxon>
        <taxon>Pseudonocardia</taxon>
    </lineage>
</organism>
<proteinExistence type="predicted"/>
<dbReference type="Pfam" id="PF12680">
    <property type="entry name" value="SnoaL_2"/>
    <property type="match status" value="1"/>
</dbReference>
<dbReference type="EMBL" id="JBEDNP010000029">
    <property type="protein sequence ID" value="MEQ3542275.1"/>
    <property type="molecule type" value="Genomic_DNA"/>
</dbReference>
<reference evidence="2 3" key="1">
    <citation type="submission" date="2024-03" db="EMBL/GenBank/DDBJ databases">
        <title>Draft genome sequence of Pseudonocardia tropica JCM 19149.</title>
        <authorList>
            <person name="Butdee W."/>
            <person name="Duangmal K."/>
        </authorList>
    </citation>
    <scope>NUCLEOTIDE SEQUENCE [LARGE SCALE GENOMIC DNA]</scope>
    <source>
        <strain evidence="2 3">JCM 19149</strain>
    </source>
</reference>
<dbReference type="RefSeq" id="WP_345651036.1">
    <property type="nucleotide sequence ID" value="NZ_BAABLY010000072.1"/>
</dbReference>
<comment type="caution">
    <text evidence="2">The sequence shown here is derived from an EMBL/GenBank/DDBJ whole genome shotgun (WGS) entry which is preliminary data.</text>
</comment>
<feature type="domain" description="SnoaL-like" evidence="1">
    <location>
        <begin position="12"/>
        <end position="118"/>
    </location>
</feature>
<accession>A0ABV1K219</accession>
<evidence type="ECO:0000313" key="2">
    <source>
        <dbReference type="EMBL" id="MEQ3542275.1"/>
    </source>
</evidence>
<dbReference type="Proteomes" id="UP001464923">
    <property type="component" value="Unassembled WGS sequence"/>
</dbReference>
<sequence>MTTTTSPDVAVVERGYAAFAGGDVPGLLALLDPHVRWTEAAGSAYPGTHIGHDEVVGGLFARLGQDWSTFAPEVDELVDLGGRVLALGRLTGVHRGTGKSMSSRFAHLFTVTDGRVTAFESINDTASALSAMT</sequence>
<dbReference type="SUPFAM" id="SSF54427">
    <property type="entry name" value="NTF2-like"/>
    <property type="match status" value="1"/>
</dbReference>
<dbReference type="PANTHER" id="PTHR41252">
    <property type="entry name" value="BLR2505 PROTEIN"/>
    <property type="match status" value="1"/>
</dbReference>
<keyword evidence="3" id="KW-1185">Reference proteome</keyword>
<evidence type="ECO:0000313" key="3">
    <source>
        <dbReference type="Proteomes" id="UP001464923"/>
    </source>
</evidence>
<protein>
    <submittedName>
        <fullName evidence="2">Nuclear transport factor 2 family protein</fullName>
    </submittedName>
</protein>
<name>A0ABV1K219_9PSEU</name>
<dbReference type="PANTHER" id="PTHR41252:SF1">
    <property type="entry name" value="BLR2505 PROTEIN"/>
    <property type="match status" value="1"/>
</dbReference>
<dbReference type="Gene3D" id="3.10.450.50">
    <property type="match status" value="1"/>
</dbReference>
<evidence type="ECO:0000259" key="1">
    <source>
        <dbReference type="Pfam" id="PF12680"/>
    </source>
</evidence>
<dbReference type="InterPro" id="IPR037401">
    <property type="entry name" value="SnoaL-like"/>
</dbReference>
<dbReference type="InterPro" id="IPR032710">
    <property type="entry name" value="NTF2-like_dom_sf"/>
</dbReference>